<feature type="compositionally biased region" description="Basic and acidic residues" evidence="12">
    <location>
        <begin position="215"/>
        <end position="224"/>
    </location>
</feature>
<dbReference type="GO" id="GO:0004300">
    <property type="term" value="F:enoyl-CoA hydratase activity"/>
    <property type="evidence" value="ECO:0007669"/>
    <property type="project" value="UniProtKB-EC"/>
</dbReference>
<evidence type="ECO:0000256" key="5">
    <source>
        <dbReference type="ARBA" id="ARBA00036765"/>
    </source>
</evidence>
<proteinExistence type="predicted"/>
<dbReference type="Ensembl" id="ENSGAGT00000014128.1">
    <property type="protein sequence ID" value="ENSGAGP00000012339.1"/>
    <property type="gene ID" value="ENSGAGG00000009484.1"/>
</dbReference>
<reference evidence="14" key="1">
    <citation type="journal article" date="2017" name="PLoS ONE">
        <title>The Agassiz's desert tortoise genome provides a resource for the conservation of a threatened species.</title>
        <authorList>
            <person name="Tollis M."/>
            <person name="DeNardo D.F."/>
            <person name="Cornelius J.A."/>
            <person name="Dolby G.A."/>
            <person name="Edwards T."/>
            <person name="Henen B.T."/>
            <person name="Karl A.E."/>
            <person name="Murphy R.W."/>
            <person name="Kusumi K."/>
        </authorList>
    </citation>
    <scope>NUCLEOTIDE SEQUENCE [LARGE SCALE GENOMIC DNA]</scope>
</reference>
<dbReference type="GO" id="GO:0006635">
    <property type="term" value="P:fatty acid beta-oxidation"/>
    <property type="evidence" value="ECO:0007669"/>
    <property type="project" value="TreeGrafter"/>
</dbReference>
<reference evidence="13" key="2">
    <citation type="submission" date="2025-08" db="UniProtKB">
        <authorList>
            <consortium name="Ensembl"/>
        </authorList>
    </citation>
    <scope>IDENTIFICATION</scope>
</reference>
<evidence type="ECO:0000256" key="9">
    <source>
        <dbReference type="ARBA" id="ARBA00042381"/>
    </source>
</evidence>
<sequence>YYTRSIPCSPAHCCNDVPVSLPPAGTQFQYLVVEKKGAKQNVGVIQLNRPKALNALCDGLMNEMNQALDFFEKDPDVGAIVITGSEKAFAAGADIKEMQNRTFQECYGGSFLAHWNRVSLVRKPVIAAVNGYAPRMFLGKYCTMVNFCVIVSASSRQTQMPVLTGNCGSLNILFMQRANGKCLSQSSRINSIQTLAPSLQLWLWSFLGVESAYSEAEKKKDRPWGSEGGGGIRAYPLQPPAVSTPSPLP</sequence>
<evidence type="ECO:0000256" key="12">
    <source>
        <dbReference type="SAM" id="MobiDB-lite"/>
    </source>
</evidence>
<reference evidence="13" key="3">
    <citation type="submission" date="2025-09" db="UniProtKB">
        <authorList>
            <consortium name="Ensembl"/>
        </authorList>
    </citation>
    <scope>IDENTIFICATION</scope>
</reference>
<evidence type="ECO:0000256" key="7">
    <source>
        <dbReference type="ARBA" id="ARBA00041110"/>
    </source>
</evidence>
<comment type="catalytic activity">
    <reaction evidence="2">
        <text>a (3S)-3-hydroxyacyl-CoA = a (2E)-enoyl-CoA + H2O</text>
        <dbReference type="Rhea" id="RHEA:16105"/>
        <dbReference type="ChEBI" id="CHEBI:15377"/>
        <dbReference type="ChEBI" id="CHEBI:57318"/>
        <dbReference type="ChEBI" id="CHEBI:58856"/>
        <dbReference type="EC" id="4.2.1.17"/>
    </reaction>
    <physiologicalReaction direction="right-to-left" evidence="2">
        <dbReference type="Rhea" id="RHEA:16107"/>
    </physiologicalReaction>
</comment>
<comment type="catalytic activity">
    <reaction evidence="4">
        <text>3-hydroxybutanoyl-CoA = (2E)-butenoyl-CoA + H2O</text>
        <dbReference type="Rhea" id="RHEA:45584"/>
        <dbReference type="ChEBI" id="CHEBI:15377"/>
        <dbReference type="ChEBI" id="CHEBI:57332"/>
        <dbReference type="ChEBI" id="CHEBI:78611"/>
    </reaction>
    <physiologicalReaction direction="right-to-left" evidence="4">
        <dbReference type="Rhea" id="RHEA:45586"/>
    </physiologicalReaction>
</comment>
<dbReference type="CDD" id="cd06558">
    <property type="entry name" value="crotonase-like"/>
    <property type="match status" value="1"/>
</dbReference>
<comment type="catalytic activity">
    <reaction evidence="11">
        <text>3-hydroxyisovaleryl-CoA = 3-methylbut-2-enoyl-CoA + H2O</text>
        <dbReference type="Rhea" id="RHEA:31079"/>
        <dbReference type="ChEBI" id="CHEBI:15377"/>
        <dbReference type="ChEBI" id="CHEBI:57344"/>
        <dbReference type="ChEBI" id="CHEBI:62555"/>
    </reaction>
    <physiologicalReaction direction="right-to-left" evidence="11">
        <dbReference type="Rhea" id="RHEA:31081"/>
    </physiologicalReaction>
</comment>
<evidence type="ECO:0000256" key="2">
    <source>
        <dbReference type="ARBA" id="ARBA00035854"/>
    </source>
</evidence>
<dbReference type="SUPFAM" id="SSF52096">
    <property type="entry name" value="ClpP/crotonase"/>
    <property type="match status" value="1"/>
</dbReference>
<evidence type="ECO:0000256" key="1">
    <source>
        <dbReference type="ARBA" id="ARBA00005005"/>
    </source>
</evidence>
<dbReference type="PANTHER" id="PTHR11941">
    <property type="entry name" value="ENOYL-COA HYDRATASE-RELATED"/>
    <property type="match status" value="1"/>
</dbReference>
<evidence type="ECO:0000256" key="6">
    <source>
        <dbReference type="ARBA" id="ARBA00038629"/>
    </source>
</evidence>
<comment type="catalytic activity">
    <reaction evidence="3">
        <text>3-hydroxypropanoyl-CoA = acryloyl-CoA + H2O</text>
        <dbReference type="Rhea" id="RHEA:26518"/>
        <dbReference type="ChEBI" id="CHEBI:15377"/>
        <dbReference type="ChEBI" id="CHEBI:57367"/>
        <dbReference type="ChEBI" id="CHEBI:58528"/>
    </reaction>
    <physiologicalReaction direction="right-to-left" evidence="3">
        <dbReference type="Rhea" id="RHEA:26520"/>
    </physiologicalReaction>
</comment>
<dbReference type="InterPro" id="IPR001753">
    <property type="entry name" value="Enoyl-CoA_hydra/iso"/>
</dbReference>
<evidence type="ECO:0000313" key="14">
    <source>
        <dbReference type="Proteomes" id="UP000291020"/>
    </source>
</evidence>
<evidence type="ECO:0000313" key="13">
    <source>
        <dbReference type="Ensembl" id="ENSGAGP00000012339.1"/>
    </source>
</evidence>
<dbReference type="PANTHER" id="PTHR11941:SF54">
    <property type="entry name" value="ENOYL-COA HYDRATASE, MITOCHONDRIAL"/>
    <property type="match status" value="1"/>
</dbReference>
<evidence type="ECO:0000256" key="11">
    <source>
        <dbReference type="ARBA" id="ARBA00052675"/>
    </source>
</evidence>
<comment type="subunit">
    <text evidence="6">Homohexamer; dimer of trimers.</text>
</comment>
<comment type="catalytic activity">
    <reaction evidence="10">
        <text>2-methylpropenoyl-CoA + H2O = (S)-3-hydroxyisobutanoyl-CoA</text>
        <dbReference type="Rhea" id="RHEA:31175"/>
        <dbReference type="ChEBI" id="CHEBI:15377"/>
        <dbReference type="ChEBI" id="CHEBI:62500"/>
        <dbReference type="ChEBI" id="CHEBI:62611"/>
    </reaction>
    <physiologicalReaction direction="left-to-right" evidence="10">
        <dbReference type="Rhea" id="RHEA:31176"/>
    </physiologicalReaction>
</comment>
<protein>
    <recommendedName>
        <fullName evidence="7">Enoyl-CoA hydratase, mitochondrial</fullName>
    </recommendedName>
    <alternativeName>
        <fullName evidence="9">Enoyl-CoA hydratase 1</fullName>
    </alternativeName>
    <alternativeName>
        <fullName evidence="8">Short-chain enoyl-CoA hydratase</fullName>
    </alternativeName>
</protein>
<dbReference type="InterPro" id="IPR029045">
    <property type="entry name" value="ClpP/crotonase-like_dom_sf"/>
</dbReference>
<comment type="catalytic activity">
    <reaction evidence="5">
        <text>(3S)-3-hydroxybutanoyl-CoA = (2E)-butenoyl-CoA + H2O</text>
        <dbReference type="Rhea" id="RHEA:26558"/>
        <dbReference type="ChEBI" id="CHEBI:15377"/>
        <dbReference type="ChEBI" id="CHEBI:57316"/>
        <dbReference type="ChEBI" id="CHEBI:57332"/>
    </reaction>
    <physiologicalReaction direction="right-to-left" evidence="5">
        <dbReference type="Rhea" id="RHEA:26560"/>
    </physiologicalReaction>
</comment>
<evidence type="ECO:0000256" key="10">
    <source>
        <dbReference type="ARBA" id="ARBA00051535"/>
    </source>
</evidence>
<organism evidence="13 14">
    <name type="scientific">Gopherus agassizii</name>
    <name type="common">Agassiz's desert tortoise</name>
    <dbReference type="NCBI Taxonomy" id="38772"/>
    <lineage>
        <taxon>Eukaryota</taxon>
        <taxon>Metazoa</taxon>
        <taxon>Chordata</taxon>
        <taxon>Craniata</taxon>
        <taxon>Vertebrata</taxon>
        <taxon>Euteleostomi</taxon>
        <taxon>Archelosauria</taxon>
        <taxon>Testudinata</taxon>
        <taxon>Testudines</taxon>
        <taxon>Cryptodira</taxon>
        <taxon>Durocryptodira</taxon>
        <taxon>Testudinoidea</taxon>
        <taxon>Testudinidae</taxon>
        <taxon>Gopherus</taxon>
    </lineage>
</organism>
<comment type="pathway">
    <text evidence="1">Lipid metabolism; fatty acid beta-oxidation.</text>
</comment>
<dbReference type="STRING" id="38772.ENSGAGP00000012339"/>
<dbReference type="Pfam" id="PF00378">
    <property type="entry name" value="ECH_1"/>
    <property type="match status" value="1"/>
</dbReference>
<evidence type="ECO:0000256" key="3">
    <source>
        <dbReference type="ARBA" id="ARBA00036137"/>
    </source>
</evidence>
<dbReference type="AlphaFoldDB" id="A0A452HC43"/>
<evidence type="ECO:0000256" key="4">
    <source>
        <dbReference type="ARBA" id="ARBA00036643"/>
    </source>
</evidence>
<feature type="region of interest" description="Disordered" evidence="12">
    <location>
        <begin position="214"/>
        <end position="249"/>
    </location>
</feature>
<evidence type="ECO:0000256" key="8">
    <source>
        <dbReference type="ARBA" id="ARBA00041421"/>
    </source>
</evidence>
<name>A0A452HC43_9SAUR</name>
<dbReference type="Gene3D" id="3.90.226.10">
    <property type="entry name" value="2-enoyl-CoA Hydratase, Chain A, domain 1"/>
    <property type="match status" value="1"/>
</dbReference>
<keyword evidence="14" id="KW-1185">Reference proteome</keyword>
<dbReference type="Proteomes" id="UP000291020">
    <property type="component" value="Unassembled WGS sequence"/>
</dbReference>
<accession>A0A452HC43</accession>
<dbReference type="GO" id="GO:0005739">
    <property type="term" value="C:mitochondrion"/>
    <property type="evidence" value="ECO:0007669"/>
    <property type="project" value="TreeGrafter"/>
</dbReference>